<keyword evidence="2" id="KW-1185">Reference proteome</keyword>
<dbReference type="EMBL" id="BAAANN010000034">
    <property type="protein sequence ID" value="GAA1981191.1"/>
    <property type="molecule type" value="Genomic_DNA"/>
</dbReference>
<evidence type="ECO:0000313" key="1">
    <source>
        <dbReference type="EMBL" id="GAA1981191.1"/>
    </source>
</evidence>
<protein>
    <submittedName>
        <fullName evidence="1">Uncharacterized protein</fullName>
    </submittedName>
</protein>
<evidence type="ECO:0000313" key="2">
    <source>
        <dbReference type="Proteomes" id="UP001501116"/>
    </source>
</evidence>
<organism evidence="1 2">
    <name type="scientific">Amycolatopsis minnesotensis</name>
    <dbReference type="NCBI Taxonomy" id="337894"/>
    <lineage>
        <taxon>Bacteria</taxon>
        <taxon>Bacillati</taxon>
        <taxon>Actinomycetota</taxon>
        <taxon>Actinomycetes</taxon>
        <taxon>Pseudonocardiales</taxon>
        <taxon>Pseudonocardiaceae</taxon>
        <taxon>Amycolatopsis</taxon>
    </lineage>
</organism>
<sequence>MSIATEPETLGELIADCALIPSSLVTETPAVPPQAARPWTVDDACQAQVAEYDAYI</sequence>
<accession>A0ABP5DJ59</accession>
<dbReference type="RefSeq" id="WP_344428405.1">
    <property type="nucleotide sequence ID" value="NZ_BAAANN010000034.1"/>
</dbReference>
<comment type="caution">
    <text evidence="1">The sequence shown here is derived from an EMBL/GenBank/DDBJ whole genome shotgun (WGS) entry which is preliminary data.</text>
</comment>
<gene>
    <name evidence="1" type="ORF">GCM10009754_67410</name>
</gene>
<reference evidence="2" key="1">
    <citation type="journal article" date="2019" name="Int. J. Syst. Evol. Microbiol.">
        <title>The Global Catalogue of Microorganisms (GCM) 10K type strain sequencing project: providing services to taxonomists for standard genome sequencing and annotation.</title>
        <authorList>
            <consortium name="The Broad Institute Genomics Platform"/>
            <consortium name="The Broad Institute Genome Sequencing Center for Infectious Disease"/>
            <person name="Wu L."/>
            <person name="Ma J."/>
        </authorList>
    </citation>
    <scope>NUCLEOTIDE SEQUENCE [LARGE SCALE GENOMIC DNA]</scope>
    <source>
        <strain evidence="2">JCM 14545</strain>
    </source>
</reference>
<name>A0ABP5DJ59_9PSEU</name>
<dbReference type="Proteomes" id="UP001501116">
    <property type="component" value="Unassembled WGS sequence"/>
</dbReference>
<proteinExistence type="predicted"/>